<dbReference type="PANTHER" id="PTHR11786">
    <property type="entry name" value="N-HYDROXYARYLAMINE O-ACETYLTRANSFERASE"/>
    <property type="match status" value="1"/>
</dbReference>
<dbReference type="EMBL" id="JBHLWN010000078">
    <property type="protein sequence ID" value="MFC0215012.1"/>
    <property type="molecule type" value="Genomic_DNA"/>
</dbReference>
<dbReference type="Proteomes" id="UP001589776">
    <property type="component" value="Unassembled WGS sequence"/>
</dbReference>
<evidence type="ECO:0000313" key="3">
    <source>
        <dbReference type="Proteomes" id="UP001589776"/>
    </source>
</evidence>
<gene>
    <name evidence="2" type="ORF">ACFFK0_21695</name>
</gene>
<dbReference type="SUPFAM" id="SSF54001">
    <property type="entry name" value="Cysteine proteinases"/>
    <property type="match status" value="1"/>
</dbReference>
<evidence type="ECO:0000256" key="1">
    <source>
        <dbReference type="ARBA" id="ARBA00006547"/>
    </source>
</evidence>
<reference evidence="2 3" key="1">
    <citation type="submission" date="2024-09" db="EMBL/GenBank/DDBJ databases">
        <authorList>
            <person name="Sun Q."/>
            <person name="Mori K."/>
        </authorList>
    </citation>
    <scope>NUCLEOTIDE SEQUENCE [LARGE SCALE GENOMIC DNA]</scope>
    <source>
        <strain evidence="2 3">CCM 7759</strain>
    </source>
</reference>
<dbReference type="InterPro" id="IPR001447">
    <property type="entry name" value="Arylamine_N-AcTrfase"/>
</dbReference>
<dbReference type="PANTHER" id="PTHR11786:SF0">
    <property type="entry name" value="ARYLAMINE N-ACETYLTRANSFERASE 4-RELATED"/>
    <property type="match status" value="1"/>
</dbReference>
<comment type="similarity">
    <text evidence="1">Belongs to the arylamine N-acetyltransferase family.</text>
</comment>
<evidence type="ECO:0000313" key="2">
    <source>
        <dbReference type="EMBL" id="MFC0215012.1"/>
    </source>
</evidence>
<organism evidence="2 3">
    <name type="scientific">Paenibacillus chartarius</name>
    <dbReference type="NCBI Taxonomy" id="747481"/>
    <lineage>
        <taxon>Bacteria</taxon>
        <taxon>Bacillati</taxon>
        <taxon>Bacillota</taxon>
        <taxon>Bacilli</taxon>
        <taxon>Bacillales</taxon>
        <taxon>Paenibacillaceae</taxon>
        <taxon>Paenibacillus</taxon>
    </lineage>
</organism>
<comment type="caution">
    <text evidence="2">The sequence shown here is derived from an EMBL/GenBank/DDBJ whole genome shotgun (WGS) entry which is preliminary data.</text>
</comment>
<name>A0ABV6DQV7_9BACL</name>
<keyword evidence="3" id="KW-1185">Reference proteome</keyword>
<accession>A0ABV6DQV7</accession>
<dbReference type="InterPro" id="IPR038765">
    <property type="entry name" value="Papain-like_cys_pep_sf"/>
</dbReference>
<proteinExistence type="inferred from homology"/>
<dbReference type="InterPro" id="IPR053710">
    <property type="entry name" value="Arylamine_NAT_domain_sf"/>
</dbReference>
<protein>
    <submittedName>
        <fullName evidence="2">Arylamine N-acetyltransferase</fullName>
    </submittedName>
</protein>
<sequence>MEYLRFLIKRHLHRFPFENLSKFHYYSNRARSGLQWLPDTATFLGHHENEGVGGNCYILNVHFGELLKSLGFAVETVRAVNGNMHLANKVSVEGKSYYVDVGYGAPLFEPLDPEEQPRFSRRGEDVEITRIETGRYMIDRRVNGQSFVTKIIEWTPVTIESFGEAITHSLRDEEDNPFMRRIVATLFNQEAAYSVVNQKLFIKTDKSTEVHEYSRQADWMAMMQKLFGFRPERLQEAVRFVEERGVRLFAED</sequence>
<dbReference type="Pfam" id="PF00797">
    <property type="entry name" value="Acetyltransf_2"/>
    <property type="match status" value="1"/>
</dbReference>
<dbReference type="Gene3D" id="3.30.2140.20">
    <property type="match status" value="1"/>
</dbReference>